<keyword evidence="2" id="KW-1185">Reference proteome</keyword>
<reference evidence="1 2" key="1">
    <citation type="journal article" date="2012" name="Science">
        <title>The Paleozoic origin of enzymatic lignin decomposition reconstructed from 31 fungal genomes.</title>
        <authorList>
            <person name="Floudas D."/>
            <person name="Binder M."/>
            <person name="Riley R."/>
            <person name="Barry K."/>
            <person name="Blanchette R.A."/>
            <person name="Henrissat B."/>
            <person name="Martinez A.T."/>
            <person name="Otillar R."/>
            <person name="Spatafora J.W."/>
            <person name="Yadav J.S."/>
            <person name="Aerts A."/>
            <person name="Benoit I."/>
            <person name="Boyd A."/>
            <person name="Carlson A."/>
            <person name="Copeland A."/>
            <person name="Coutinho P.M."/>
            <person name="de Vries R.P."/>
            <person name="Ferreira P."/>
            <person name="Findley K."/>
            <person name="Foster B."/>
            <person name="Gaskell J."/>
            <person name="Glotzer D."/>
            <person name="Gorecki P."/>
            <person name="Heitman J."/>
            <person name="Hesse C."/>
            <person name="Hori C."/>
            <person name="Igarashi K."/>
            <person name="Jurgens J.A."/>
            <person name="Kallen N."/>
            <person name="Kersten P."/>
            <person name="Kohler A."/>
            <person name="Kuees U."/>
            <person name="Kumar T.K.A."/>
            <person name="Kuo A."/>
            <person name="LaButti K."/>
            <person name="Larrondo L.F."/>
            <person name="Lindquist E."/>
            <person name="Ling A."/>
            <person name="Lombard V."/>
            <person name="Lucas S."/>
            <person name="Lundell T."/>
            <person name="Martin R."/>
            <person name="McLaughlin D.J."/>
            <person name="Morgenstern I."/>
            <person name="Morin E."/>
            <person name="Murat C."/>
            <person name="Nagy L.G."/>
            <person name="Nolan M."/>
            <person name="Ohm R.A."/>
            <person name="Patyshakuliyeva A."/>
            <person name="Rokas A."/>
            <person name="Ruiz-Duenas F.J."/>
            <person name="Sabat G."/>
            <person name="Salamov A."/>
            <person name="Samejima M."/>
            <person name="Schmutz J."/>
            <person name="Slot J.C."/>
            <person name="St John F."/>
            <person name="Stenlid J."/>
            <person name="Sun H."/>
            <person name="Sun S."/>
            <person name="Syed K."/>
            <person name="Tsang A."/>
            <person name="Wiebenga A."/>
            <person name="Young D."/>
            <person name="Pisabarro A."/>
            <person name="Eastwood D.C."/>
            <person name="Martin F."/>
            <person name="Cullen D."/>
            <person name="Grigoriev I.V."/>
            <person name="Hibbett D.S."/>
        </authorList>
    </citation>
    <scope>NUCLEOTIDE SEQUENCE [LARGE SCALE GENOMIC DNA]</scope>
    <source>
        <strain evidence="1 2">ATCC 11539</strain>
    </source>
</reference>
<dbReference type="KEGG" id="gtr:GLOTRDRAFT_96253"/>
<dbReference type="GeneID" id="19309819"/>
<evidence type="ECO:0000313" key="1">
    <source>
        <dbReference type="EMBL" id="EPQ51496.1"/>
    </source>
</evidence>
<dbReference type="HOGENOM" id="CLU_819071_0_0_1"/>
<evidence type="ECO:0000313" key="2">
    <source>
        <dbReference type="Proteomes" id="UP000030669"/>
    </source>
</evidence>
<accession>S7PV63</accession>
<proteinExistence type="predicted"/>
<protein>
    <submittedName>
        <fullName evidence="1">Uncharacterized protein</fullName>
    </submittedName>
</protein>
<dbReference type="RefSeq" id="XP_007869964.1">
    <property type="nucleotide sequence ID" value="XM_007871773.1"/>
</dbReference>
<dbReference type="EMBL" id="KB469310">
    <property type="protein sequence ID" value="EPQ51496.1"/>
    <property type="molecule type" value="Genomic_DNA"/>
</dbReference>
<dbReference type="OMA" id="LWAVICD"/>
<dbReference type="OrthoDB" id="2579508at2759"/>
<dbReference type="AlphaFoldDB" id="S7PV63"/>
<dbReference type="Proteomes" id="UP000030669">
    <property type="component" value="Unassembled WGS sequence"/>
</dbReference>
<name>S7PV63_GLOTA</name>
<gene>
    <name evidence="1" type="ORF">GLOTRDRAFT_96253</name>
</gene>
<sequence>MNGSHPNPESLKSYVSMAYLHPLTQDPKMQTVDGTGFADTWPRFGATPAMRRPPGSRILKLVHPLSLDRVMTASRQYFSRIPDVPVIWGNDSLNLPAQGIIELDEEAKEELTVHDLPSFSEALNASVLSTLEECMRKLADNEAQWETATFRNISHMRPVPGAFWDTYALPKPSTQPGETEAGIALVLLALPPGLAGKGDLIDFCEARMIPTGRLDQDREGPLHDPRRWAVYETIWAALYDACAATRCHFFAVTNYDYWALGVFSETKMMVQTFDLIPRPGVQDTRHLDHPGLADFNSRVTLFQMLLWWCLVARGQANQWPLPREDSVDPLLFCDEFIGSTGPQVRGWAPDGTPAMYR</sequence>
<organism evidence="1 2">
    <name type="scientific">Gloeophyllum trabeum (strain ATCC 11539 / FP-39264 / Madison 617)</name>
    <name type="common">Brown rot fungus</name>
    <dbReference type="NCBI Taxonomy" id="670483"/>
    <lineage>
        <taxon>Eukaryota</taxon>
        <taxon>Fungi</taxon>
        <taxon>Dikarya</taxon>
        <taxon>Basidiomycota</taxon>
        <taxon>Agaricomycotina</taxon>
        <taxon>Agaricomycetes</taxon>
        <taxon>Gloeophyllales</taxon>
        <taxon>Gloeophyllaceae</taxon>
        <taxon>Gloeophyllum</taxon>
    </lineage>
</organism>
<dbReference type="eggNOG" id="ENOG502T22G">
    <property type="taxonomic scope" value="Eukaryota"/>
</dbReference>